<dbReference type="InterPro" id="IPR004839">
    <property type="entry name" value="Aminotransferase_I/II_large"/>
</dbReference>
<dbReference type="Gene3D" id="3.40.640.10">
    <property type="entry name" value="Type I PLP-dependent aspartate aminotransferase-like (Major domain)"/>
    <property type="match status" value="1"/>
</dbReference>
<feature type="domain" description="Aminotransferase class I/classII large" evidence="2">
    <location>
        <begin position="102"/>
        <end position="410"/>
    </location>
</feature>
<dbReference type="OrthoDB" id="9763453at2"/>
<organism evidence="3 4">
    <name type="scientific">Bifidobacterium psychraerophilum</name>
    <dbReference type="NCBI Taxonomy" id="218140"/>
    <lineage>
        <taxon>Bacteria</taxon>
        <taxon>Bacillati</taxon>
        <taxon>Actinomycetota</taxon>
        <taxon>Actinomycetes</taxon>
        <taxon>Bifidobacteriales</taxon>
        <taxon>Bifidobacteriaceae</taxon>
        <taxon>Bifidobacterium</taxon>
    </lineage>
</organism>
<dbReference type="CDD" id="cd00609">
    <property type="entry name" value="AAT_like"/>
    <property type="match status" value="1"/>
</dbReference>
<dbReference type="EC" id="2.6.1.2" evidence="3"/>
<protein>
    <submittedName>
        <fullName evidence="3">Aminotransferase</fullName>
        <ecNumber evidence="3">2.6.1.2</ecNumber>
    </submittedName>
</protein>
<keyword evidence="3" id="KW-0032">Aminotransferase</keyword>
<sequence length="441" mass="48031">MRFSTRTVPDEPNAIAVAEGIALRAGASLRKLNDSNPTHHGLGPKMLGHGYDADPRGPRDARETLASFLSTRGRHVGENRALPGAPSHRGTAVSGELMESSAPEVSPERIYVLSSTSQAYSWLMKLLCDAGDAVLVPKPGYPLIESIARLECVDALSYPLHYDGSWTIDTAAIREALRRDTQGHIRALVLINPNNPTASYVGAHERDTILSLCKEYDVALIADEVFFDYAFDDDSDRPGHEGEGSATRRESSTVAGEGPQHRRFAGESSVLTFALDGFSKLLAAPHAKVGWIQVSGPEDEVRQALRRLDAIADDYLPMSSIIADAIPALIALADTQLAHVRSRVSTNLAVLRRLLDQDENGLVSLLRAEGGWNVLLRFPAVIDENDLVLGLIHDHGVSAQPGYFFDMESNGYLALSLLPEGEEFERNVRDVLAEVQTLIDR</sequence>
<keyword evidence="4" id="KW-1185">Reference proteome</keyword>
<dbReference type="PANTHER" id="PTHR45744:SF2">
    <property type="entry name" value="TYROSINE AMINOTRANSFERASE"/>
    <property type="match status" value="1"/>
</dbReference>
<reference evidence="3 4" key="1">
    <citation type="submission" date="2014-03" db="EMBL/GenBank/DDBJ databases">
        <title>Genomics of Bifidobacteria.</title>
        <authorList>
            <person name="Ventura M."/>
            <person name="Milani C."/>
            <person name="Lugli G.A."/>
        </authorList>
    </citation>
    <scope>NUCLEOTIDE SEQUENCE [LARGE SCALE GENOMIC DNA]</scope>
    <source>
        <strain evidence="3 4">LMG 21775</strain>
    </source>
</reference>
<dbReference type="SUPFAM" id="SSF53383">
    <property type="entry name" value="PLP-dependent transferases"/>
    <property type="match status" value="1"/>
</dbReference>
<dbReference type="Gene3D" id="3.90.1150.10">
    <property type="entry name" value="Aspartate Aminotransferase, domain 1"/>
    <property type="match status" value="1"/>
</dbReference>
<proteinExistence type="predicted"/>
<dbReference type="AlphaFoldDB" id="A0A087CGW1"/>
<feature type="region of interest" description="Disordered" evidence="1">
    <location>
        <begin position="236"/>
        <end position="262"/>
    </location>
</feature>
<feature type="region of interest" description="Disordered" evidence="1">
    <location>
        <begin position="76"/>
        <end position="101"/>
    </location>
</feature>
<dbReference type="PANTHER" id="PTHR45744">
    <property type="entry name" value="TYROSINE AMINOTRANSFERASE"/>
    <property type="match status" value="1"/>
</dbReference>
<dbReference type="InterPro" id="IPR015424">
    <property type="entry name" value="PyrdxlP-dep_Trfase"/>
</dbReference>
<feature type="compositionally biased region" description="Basic and acidic residues" evidence="1">
    <location>
        <begin position="236"/>
        <end position="251"/>
    </location>
</feature>
<dbReference type="GO" id="GO:0030170">
    <property type="term" value="F:pyridoxal phosphate binding"/>
    <property type="evidence" value="ECO:0007669"/>
    <property type="project" value="InterPro"/>
</dbReference>
<keyword evidence="3" id="KW-0808">Transferase</keyword>
<dbReference type="eggNOG" id="COG0436">
    <property type="taxonomic scope" value="Bacteria"/>
</dbReference>
<dbReference type="EMBL" id="JGZI01000009">
    <property type="protein sequence ID" value="KFI82511.1"/>
    <property type="molecule type" value="Genomic_DNA"/>
</dbReference>
<accession>A0A087CGW1</accession>
<dbReference type="STRING" id="218140.BPSY_1361"/>
<comment type="caution">
    <text evidence="3">The sequence shown here is derived from an EMBL/GenBank/DDBJ whole genome shotgun (WGS) entry which is preliminary data.</text>
</comment>
<dbReference type="Proteomes" id="UP000029050">
    <property type="component" value="Unassembled WGS sequence"/>
</dbReference>
<name>A0A087CGW1_9BIFI</name>
<dbReference type="InterPro" id="IPR015422">
    <property type="entry name" value="PyrdxlP-dep_Trfase_small"/>
</dbReference>
<evidence type="ECO:0000259" key="2">
    <source>
        <dbReference type="Pfam" id="PF00155"/>
    </source>
</evidence>
<evidence type="ECO:0000313" key="4">
    <source>
        <dbReference type="Proteomes" id="UP000029050"/>
    </source>
</evidence>
<dbReference type="GeneID" id="98300567"/>
<dbReference type="GO" id="GO:0004021">
    <property type="term" value="F:L-alanine:2-oxoglutarate aminotransferase activity"/>
    <property type="evidence" value="ECO:0007669"/>
    <property type="project" value="UniProtKB-EC"/>
</dbReference>
<gene>
    <name evidence="3" type="ORF">BPSY_1361</name>
</gene>
<dbReference type="InterPro" id="IPR015421">
    <property type="entry name" value="PyrdxlP-dep_Trfase_major"/>
</dbReference>
<evidence type="ECO:0000313" key="3">
    <source>
        <dbReference type="EMBL" id="KFI82511.1"/>
    </source>
</evidence>
<evidence type="ECO:0000256" key="1">
    <source>
        <dbReference type="SAM" id="MobiDB-lite"/>
    </source>
</evidence>
<dbReference type="Pfam" id="PF00155">
    <property type="entry name" value="Aminotran_1_2"/>
    <property type="match status" value="1"/>
</dbReference>
<dbReference type="RefSeq" id="WP_033496617.1">
    <property type="nucleotide sequence ID" value="NZ_JGZI01000009.1"/>
</dbReference>